<dbReference type="EMBL" id="RYFI01000016">
    <property type="protein sequence ID" value="RXF70924.1"/>
    <property type="molecule type" value="Genomic_DNA"/>
</dbReference>
<comment type="caution">
    <text evidence="6">The sequence shown here is derived from an EMBL/GenBank/DDBJ whole genome shotgun (WGS) entry which is preliminary data.</text>
</comment>
<dbReference type="RefSeq" id="WP_128778491.1">
    <property type="nucleotide sequence ID" value="NZ_RYFI01000016.1"/>
</dbReference>
<dbReference type="Gene3D" id="3.40.50.1820">
    <property type="entry name" value="alpha/beta hydrolase"/>
    <property type="match status" value="1"/>
</dbReference>
<name>A0A4Q0MCJ6_9HYPH</name>
<dbReference type="InterPro" id="IPR022211">
    <property type="entry name" value="PHBC_N"/>
</dbReference>
<feature type="domain" description="Poly-beta-hydroxybutyrate polymerase N-terminal" evidence="5">
    <location>
        <begin position="26"/>
        <end position="67"/>
    </location>
</feature>
<evidence type="ECO:0000256" key="3">
    <source>
        <dbReference type="SAM" id="MobiDB-lite"/>
    </source>
</evidence>
<dbReference type="GO" id="GO:0016787">
    <property type="term" value="F:hydrolase activity"/>
    <property type="evidence" value="ECO:0007669"/>
    <property type="project" value="UniProtKB-KW"/>
</dbReference>
<reference evidence="6 7" key="1">
    <citation type="submission" date="2018-12" db="EMBL/GenBank/DDBJ databases">
        <title>bacterium Hansschlegelia zhihuaiae S113.</title>
        <authorList>
            <person name="He J."/>
        </authorList>
    </citation>
    <scope>NUCLEOTIDE SEQUENCE [LARGE SCALE GENOMIC DNA]</scope>
    <source>
        <strain evidence="6 7">S 113</strain>
    </source>
</reference>
<dbReference type="InterPro" id="IPR051321">
    <property type="entry name" value="PHA/PHB_synthase"/>
</dbReference>
<keyword evidence="1" id="KW-0808">Transferase</keyword>
<dbReference type="InterPro" id="IPR010941">
    <property type="entry name" value="PhaC_N"/>
</dbReference>
<feature type="domain" description="Poly-beta-hydroxybutyrate polymerase N-terminal" evidence="4">
    <location>
        <begin position="105"/>
        <end position="272"/>
    </location>
</feature>
<dbReference type="SUPFAM" id="SSF53474">
    <property type="entry name" value="alpha/beta-Hydrolases"/>
    <property type="match status" value="1"/>
</dbReference>
<protein>
    <submittedName>
        <fullName evidence="6">Alpha/beta fold hydrolase</fullName>
    </submittedName>
</protein>
<dbReference type="InterPro" id="IPR029058">
    <property type="entry name" value="AB_hydrolase_fold"/>
</dbReference>
<evidence type="ECO:0000313" key="7">
    <source>
        <dbReference type="Proteomes" id="UP000289708"/>
    </source>
</evidence>
<evidence type="ECO:0000259" key="5">
    <source>
        <dbReference type="Pfam" id="PF12551"/>
    </source>
</evidence>
<evidence type="ECO:0000256" key="2">
    <source>
        <dbReference type="ARBA" id="ARBA00023315"/>
    </source>
</evidence>
<dbReference type="GO" id="GO:0042619">
    <property type="term" value="P:poly-hydroxybutyrate biosynthetic process"/>
    <property type="evidence" value="ECO:0007669"/>
    <property type="project" value="InterPro"/>
</dbReference>
<sequence length="596" mass="65799">MTTMNSGPVWSTDRSGRTEEPLGGEAFAAIDRMSEALSARMTGGLSPMACALALFDWSIHLAGAPGKRAELSDKAVRKAARFWIHLLASVSDGDVPPCIEPLPGDRRFAADAWKKPPYNLVAQAFLLNQQWWHNATHDVPGVTPHHQEVLSFSARQLLDVFSPSNNPLTNPEIVSKTVETGGANFAQGFRNWLEDTSRLVTNRPPVGTANFTAGRDVATTPGKVVYRNDLIELIQYAPQSETVAAEPVLIVPAWIMKYYILDLSPANSLVRHLVATGRTVFCISWRNPTADDRDLALDDYRRLGVMAAIEVIGAIVPDAKIHAAGYCLGGTLLSIAAAAMARAGDDRLASITLLAAQTDFTEPGELALFIDHSQLRFLESMMWNRGYLSADQMAGAFQLLRSNDLVWSRMVHDYMIGERTPMTDLMAWNADSTRMPYRMHAEYLRRLYLDNELAAGRFMVEGRPAALQNIRAPLFAVGTERDHVAPWRSVYKIHYLTDTDVTFVLTSGGHNAGIVSEPGHPRRRYRSALKRTADSCLGPDEWFAAAAPKDGSWWVEWFDWLDRHSTSERVAPPAMGAPQRGYAPLADAPGAYVLAR</sequence>
<evidence type="ECO:0000259" key="4">
    <source>
        <dbReference type="Pfam" id="PF07167"/>
    </source>
</evidence>
<dbReference type="Pfam" id="PF12551">
    <property type="entry name" value="PHBC_N"/>
    <property type="match status" value="1"/>
</dbReference>
<keyword evidence="6" id="KW-0378">Hydrolase</keyword>
<proteinExistence type="predicted"/>
<dbReference type="AlphaFoldDB" id="A0A4Q0MCJ6"/>
<dbReference type="PANTHER" id="PTHR36837">
    <property type="entry name" value="POLY(3-HYDROXYALKANOATE) POLYMERASE SUBUNIT PHAC"/>
    <property type="match status" value="1"/>
</dbReference>
<accession>A0A4Q0MCJ6</accession>
<dbReference type="Proteomes" id="UP000289708">
    <property type="component" value="Unassembled WGS sequence"/>
</dbReference>
<feature type="region of interest" description="Disordered" evidence="3">
    <location>
        <begin position="1"/>
        <end position="20"/>
    </location>
</feature>
<dbReference type="OrthoDB" id="7208816at2"/>
<gene>
    <name evidence="6" type="ORF">EK403_16075</name>
</gene>
<dbReference type="PANTHER" id="PTHR36837:SF5">
    <property type="entry name" value="POLY-3-HYDROXYBUTYRATE SYNTHASE"/>
    <property type="match status" value="1"/>
</dbReference>
<dbReference type="GO" id="GO:0016746">
    <property type="term" value="F:acyltransferase activity"/>
    <property type="evidence" value="ECO:0007669"/>
    <property type="project" value="UniProtKB-KW"/>
</dbReference>
<organism evidence="6 7">
    <name type="scientific">Hansschlegelia zhihuaiae</name>
    <dbReference type="NCBI Taxonomy" id="405005"/>
    <lineage>
        <taxon>Bacteria</taxon>
        <taxon>Pseudomonadati</taxon>
        <taxon>Pseudomonadota</taxon>
        <taxon>Alphaproteobacteria</taxon>
        <taxon>Hyphomicrobiales</taxon>
        <taxon>Methylopilaceae</taxon>
        <taxon>Hansschlegelia</taxon>
    </lineage>
</organism>
<evidence type="ECO:0000256" key="1">
    <source>
        <dbReference type="ARBA" id="ARBA00022679"/>
    </source>
</evidence>
<keyword evidence="7" id="KW-1185">Reference proteome</keyword>
<keyword evidence="2" id="KW-0012">Acyltransferase</keyword>
<evidence type="ECO:0000313" key="6">
    <source>
        <dbReference type="EMBL" id="RXF70924.1"/>
    </source>
</evidence>
<dbReference type="Pfam" id="PF07167">
    <property type="entry name" value="PhaC_N"/>
    <property type="match status" value="1"/>
</dbReference>
<feature type="compositionally biased region" description="Polar residues" evidence="3">
    <location>
        <begin position="1"/>
        <end position="13"/>
    </location>
</feature>